<name>A0AAW9HS09_9ACTO</name>
<dbReference type="Proteomes" id="UP001281731">
    <property type="component" value="Unassembled WGS sequence"/>
</dbReference>
<dbReference type="RefSeq" id="WP_156825573.1">
    <property type="nucleotide sequence ID" value="NZ_CAMYCL010000022.1"/>
</dbReference>
<dbReference type="EMBL" id="JAWNGA010000007">
    <property type="protein sequence ID" value="MDY5133137.1"/>
    <property type="molecule type" value="Genomic_DNA"/>
</dbReference>
<protein>
    <submittedName>
        <fullName evidence="2">Uncharacterized protein</fullName>
    </submittedName>
</protein>
<gene>
    <name evidence="2" type="ORF">R6G80_01765</name>
    <name evidence="1" type="ORF">R6G86_05190</name>
</gene>
<evidence type="ECO:0000313" key="4">
    <source>
        <dbReference type="Proteomes" id="UP001281731"/>
    </source>
</evidence>
<comment type="caution">
    <text evidence="2">The sequence shown here is derived from an EMBL/GenBank/DDBJ whole genome shotgun (WGS) entry which is preliminary data.</text>
</comment>
<sequence>MKNTNISAHKPPQVTPANLARNAGMPWEDIDQKIANLPNKDTSEQLDELGTLLDELHKHLGKAQL</sequence>
<reference evidence="2 3" key="1">
    <citation type="submission" date="2023-10" db="EMBL/GenBank/DDBJ databases">
        <title>Whole Genome based description of the genera Actinobaculum and Actinotignum reveals a complex phylogenetic relationship within the species included in the genus Actinotignum.</title>
        <authorList>
            <person name="Jensen C.S."/>
            <person name="Dargis R."/>
            <person name="Kemp M."/>
            <person name="Christensen J.J."/>
        </authorList>
    </citation>
    <scope>NUCLEOTIDE SEQUENCE</scope>
    <source>
        <strain evidence="2">SLA_B511</strain>
        <strain evidence="1 3">SLA_B974</strain>
    </source>
</reference>
<dbReference type="AlphaFoldDB" id="A0AAW9HS09"/>
<accession>A0AAW9HS09</accession>
<proteinExistence type="predicted"/>
<evidence type="ECO:0000313" key="2">
    <source>
        <dbReference type="EMBL" id="MDY5154453.1"/>
    </source>
</evidence>
<evidence type="ECO:0000313" key="1">
    <source>
        <dbReference type="EMBL" id="MDY5133137.1"/>
    </source>
</evidence>
<evidence type="ECO:0000313" key="3">
    <source>
        <dbReference type="Proteomes" id="UP001275049"/>
    </source>
</evidence>
<dbReference type="Proteomes" id="UP001275049">
    <property type="component" value="Unassembled WGS sequence"/>
</dbReference>
<dbReference type="EMBL" id="JAWNGC010000002">
    <property type="protein sequence ID" value="MDY5154453.1"/>
    <property type="molecule type" value="Genomic_DNA"/>
</dbReference>
<keyword evidence="3" id="KW-1185">Reference proteome</keyword>
<organism evidence="2 4">
    <name type="scientific">Actinotignum urinale</name>
    <dbReference type="NCBI Taxonomy" id="190146"/>
    <lineage>
        <taxon>Bacteria</taxon>
        <taxon>Bacillati</taxon>
        <taxon>Actinomycetota</taxon>
        <taxon>Actinomycetes</taxon>
        <taxon>Actinomycetales</taxon>
        <taxon>Actinomycetaceae</taxon>
        <taxon>Actinotignum</taxon>
    </lineage>
</organism>